<organism evidence="1">
    <name type="scientific">marine metagenome</name>
    <dbReference type="NCBI Taxonomy" id="408172"/>
    <lineage>
        <taxon>unclassified sequences</taxon>
        <taxon>metagenomes</taxon>
        <taxon>ecological metagenomes</taxon>
    </lineage>
</organism>
<protein>
    <submittedName>
        <fullName evidence="1">Uncharacterized protein</fullName>
    </submittedName>
</protein>
<name>A0A382B556_9ZZZZ</name>
<accession>A0A382B556</accession>
<evidence type="ECO:0000313" key="1">
    <source>
        <dbReference type="EMBL" id="SVB08908.1"/>
    </source>
</evidence>
<dbReference type="EMBL" id="UINC01028255">
    <property type="protein sequence ID" value="SVB08908.1"/>
    <property type="molecule type" value="Genomic_DNA"/>
</dbReference>
<sequence>MNILKTIIVNLIVIAYVSAQDLCPPALLNTLFYDEKVELDWVQTSSYGDVLFDECFAVCSTATENFEIVNVDSCGACSGGWFRYSDGTVADCGTGMFPCEDGGDDDNSAYAGYS</sequence>
<proteinExistence type="predicted"/>
<reference evidence="1" key="1">
    <citation type="submission" date="2018-05" db="EMBL/GenBank/DDBJ databases">
        <authorList>
            <person name="Lanie J.A."/>
            <person name="Ng W.-L."/>
            <person name="Kazmierczak K.M."/>
            <person name="Andrzejewski T.M."/>
            <person name="Davidsen T.M."/>
            <person name="Wayne K.J."/>
            <person name="Tettelin H."/>
            <person name="Glass J.I."/>
            <person name="Rusch D."/>
            <person name="Podicherti R."/>
            <person name="Tsui H.-C.T."/>
            <person name="Winkler M.E."/>
        </authorList>
    </citation>
    <scope>NUCLEOTIDE SEQUENCE</scope>
</reference>
<gene>
    <name evidence="1" type="ORF">METZ01_LOCUS161762</name>
</gene>
<feature type="non-terminal residue" evidence="1">
    <location>
        <position position="114"/>
    </location>
</feature>
<dbReference type="AlphaFoldDB" id="A0A382B556"/>